<dbReference type="RefSeq" id="WP_378053017.1">
    <property type="nucleotide sequence ID" value="NZ_JBHMDN010000069.1"/>
</dbReference>
<evidence type="ECO:0000259" key="4">
    <source>
        <dbReference type="Pfam" id="PF00884"/>
    </source>
</evidence>
<dbReference type="Pfam" id="PF00884">
    <property type="entry name" value="Sulfatase"/>
    <property type="match status" value="1"/>
</dbReference>
<name>A0ABW2FBK5_9BACL</name>
<protein>
    <submittedName>
        <fullName evidence="5">Sulfatase-like hydrolase/transferase</fullName>
    </submittedName>
</protein>
<dbReference type="InterPro" id="IPR024607">
    <property type="entry name" value="Sulfatase_CS"/>
</dbReference>
<keyword evidence="6" id="KW-1185">Reference proteome</keyword>
<evidence type="ECO:0000313" key="5">
    <source>
        <dbReference type="EMBL" id="MFC7150635.1"/>
    </source>
</evidence>
<dbReference type="InterPro" id="IPR017850">
    <property type="entry name" value="Alkaline_phosphatase_core_sf"/>
</dbReference>
<dbReference type="PANTHER" id="PTHR45953">
    <property type="entry name" value="IDURONATE 2-SULFATASE"/>
    <property type="match status" value="1"/>
</dbReference>
<comment type="caution">
    <text evidence="5">The sequence shown here is derived from an EMBL/GenBank/DDBJ whole genome shotgun (WGS) entry which is preliminary data.</text>
</comment>
<dbReference type="Gene3D" id="3.40.720.10">
    <property type="entry name" value="Alkaline Phosphatase, subunit A"/>
    <property type="match status" value="1"/>
</dbReference>
<evidence type="ECO:0000256" key="2">
    <source>
        <dbReference type="ARBA" id="ARBA00022723"/>
    </source>
</evidence>
<evidence type="ECO:0000256" key="3">
    <source>
        <dbReference type="ARBA" id="ARBA00022801"/>
    </source>
</evidence>
<dbReference type="SUPFAM" id="SSF53649">
    <property type="entry name" value="Alkaline phosphatase-like"/>
    <property type="match status" value="1"/>
</dbReference>
<accession>A0ABW2FBK5</accession>
<feature type="domain" description="Sulfatase N-terminal" evidence="4">
    <location>
        <begin position="4"/>
        <end position="366"/>
    </location>
</feature>
<proteinExistence type="inferred from homology"/>
<dbReference type="InterPro" id="IPR000917">
    <property type="entry name" value="Sulfatase_N"/>
</dbReference>
<keyword evidence="3" id="KW-0378">Hydrolase</keyword>
<keyword evidence="2" id="KW-0479">Metal-binding</keyword>
<dbReference type="PROSITE" id="PS00523">
    <property type="entry name" value="SULFATASE_1"/>
    <property type="match status" value="1"/>
</dbReference>
<reference evidence="6" key="1">
    <citation type="journal article" date="2019" name="Int. J. Syst. Evol. Microbiol.">
        <title>The Global Catalogue of Microorganisms (GCM) 10K type strain sequencing project: providing services to taxonomists for standard genome sequencing and annotation.</title>
        <authorList>
            <consortium name="The Broad Institute Genomics Platform"/>
            <consortium name="The Broad Institute Genome Sequencing Center for Infectious Disease"/>
            <person name="Wu L."/>
            <person name="Ma J."/>
        </authorList>
    </citation>
    <scope>NUCLEOTIDE SEQUENCE [LARGE SCALE GENOMIC DNA]</scope>
    <source>
        <strain evidence="6">KCTC 12907</strain>
    </source>
</reference>
<dbReference type="Proteomes" id="UP001596378">
    <property type="component" value="Unassembled WGS sequence"/>
</dbReference>
<dbReference type="EMBL" id="JBHTAI010000011">
    <property type="protein sequence ID" value="MFC7150635.1"/>
    <property type="molecule type" value="Genomic_DNA"/>
</dbReference>
<sequence>MNRKNIVIIMSDEQKRDTIGNFASSKSVTPHLDRLAEESVALRHCYTPYPLCCPARTSLWTGLHAHNHHVTGNWRRIRDDLHDSGLVASFRQAGYHTIYNGKWHVPGTTPESFHFEHVSAIPAVLEGRDRGRYIGEYREYVRSLGYTLHENDLENLTPSDIAQLNRPGKAPCGTAEIPLEHSLEAWQTERFLHALDNRPANQPFLAVVSYNAPHFPMIVPAPYDRLVRPEDVKLPDNFLAGLEGKPREVLQSKYLKELSGLSEYEWRRYIAHYLGLCALVDSQAGAIVAWLRERRLYDDTILVYLSDHGDMMGAHGLIKKGFPLHYEEALNVPLIIANAGGRAGSVPDALVSLLDVMPTLAALTGVELEQAIDGRSFAGILDERAQTQHRECVLAETFRLGPDESAVEGGEVRAPDTFDPETDSVNLSIRTDRLKYIFRYRDIEELYDLQRDPGENSNVAGAPEYADELAAMRSMLIDELTPSAAFLATLVKNSLYAG</sequence>
<dbReference type="PANTHER" id="PTHR45953:SF1">
    <property type="entry name" value="IDURONATE 2-SULFATASE"/>
    <property type="match status" value="1"/>
</dbReference>
<organism evidence="5 6">
    <name type="scientific">Cohnella cellulosilytica</name>
    <dbReference type="NCBI Taxonomy" id="986710"/>
    <lineage>
        <taxon>Bacteria</taxon>
        <taxon>Bacillati</taxon>
        <taxon>Bacillota</taxon>
        <taxon>Bacilli</taxon>
        <taxon>Bacillales</taxon>
        <taxon>Paenibacillaceae</taxon>
        <taxon>Cohnella</taxon>
    </lineage>
</organism>
<evidence type="ECO:0000313" key="6">
    <source>
        <dbReference type="Proteomes" id="UP001596378"/>
    </source>
</evidence>
<comment type="similarity">
    <text evidence="1">Belongs to the sulfatase family.</text>
</comment>
<evidence type="ECO:0000256" key="1">
    <source>
        <dbReference type="ARBA" id="ARBA00008779"/>
    </source>
</evidence>
<gene>
    <name evidence="5" type="ORF">ACFQMJ_19050</name>
</gene>